<dbReference type="InterPro" id="IPR040256">
    <property type="entry name" value="At4g02000-like"/>
</dbReference>
<dbReference type="PANTHER" id="PTHR31286:SF180">
    <property type="entry name" value="OS10G0362600 PROTEIN"/>
    <property type="match status" value="1"/>
</dbReference>
<feature type="region of interest" description="Disordered" evidence="1">
    <location>
        <begin position="1"/>
        <end position="41"/>
    </location>
</feature>
<feature type="region of interest" description="Disordered" evidence="1">
    <location>
        <begin position="62"/>
        <end position="82"/>
    </location>
</feature>
<evidence type="ECO:0000313" key="2">
    <source>
        <dbReference type="EMBL" id="PWA58708.1"/>
    </source>
</evidence>
<proteinExistence type="predicted"/>
<feature type="compositionally biased region" description="Polar residues" evidence="1">
    <location>
        <begin position="345"/>
        <end position="363"/>
    </location>
</feature>
<name>A0A2U1MBS7_ARTAN</name>
<sequence length="363" mass="41456">MSSPELGDKEGGLNGNDENGGNEISGEDIGNKEVDNERGKEVHVEAAEEVVAATDTTPTTTITTTVSTNKLPDNENNGNMDASANKSANVSYAKAVRKLEFARVLVEFDVYKGFKDEIVIQYRNKDNVVKRTKTVKVEYMWKPDICSHCSVFGHNTKCCEKRPKSEEEMEEIKKQAMEKNNNEGFVDVQKFRRGGFRRQMGDTKKQEGNNGGMDRNGNVWKKKAMNNNHNQNAADKRPVQNNQQSPQKTWKLPEKEINAMRNTANKYVVLSDMNSKEKDAFNTMKDRSIVDQYLNMKLQPIVQVKTNWSKDMLSYFNTKWEEDRKKEREAQSENLEDVIDKEKNTSSSWTRNEVNGKDTTILN</sequence>
<dbReference type="EMBL" id="PKPP01005818">
    <property type="protein sequence ID" value="PWA58708.1"/>
    <property type="molecule type" value="Genomic_DNA"/>
</dbReference>
<evidence type="ECO:0000256" key="1">
    <source>
        <dbReference type="SAM" id="MobiDB-lite"/>
    </source>
</evidence>
<feature type="compositionally biased region" description="Basic and acidic residues" evidence="1">
    <location>
        <begin position="29"/>
        <end position="41"/>
    </location>
</feature>
<comment type="caution">
    <text evidence="2">The sequence shown here is derived from an EMBL/GenBank/DDBJ whole genome shotgun (WGS) entry which is preliminary data.</text>
</comment>
<accession>A0A2U1MBS7</accession>
<evidence type="ECO:0008006" key="4">
    <source>
        <dbReference type="Google" id="ProtNLM"/>
    </source>
</evidence>
<feature type="compositionally biased region" description="Polar residues" evidence="1">
    <location>
        <begin position="69"/>
        <end position="82"/>
    </location>
</feature>
<dbReference type="AlphaFoldDB" id="A0A2U1MBS7"/>
<gene>
    <name evidence="2" type="ORF">CTI12_AA397300</name>
</gene>
<feature type="region of interest" description="Disordered" evidence="1">
    <location>
        <begin position="200"/>
        <end position="251"/>
    </location>
</feature>
<reference evidence="2 3" key="1">
    <citation type="journal article" date="2018" name="Mol. Plant">
        <title>The genome of Artemisia annua provides insight into the evolution of Asteraceae family and artemisinin biosynthesis.</title>
        <authorList>
            <person name="Shen Q."/>
            <person name="Zhang L."/>
            <person name="Liao Z."/>
            <person name="Wang S."/>
            <person name="Yan T."/>
            <person name="Shi P."/>
            <person name="Liu M."/>
            <person name="Fu X."/>
            <person name="Pan Q."/>
            <person name="Wang Y."/>
            <person name="Lv Z."/>
            <person name="Lu X."/>
            <person name="Zhang F."/>
            <person name="Jiang W."/>
            <person name="Ma Y."/>
            <person name="Chen M."/>
            <person name="Hao X."/>
            <person name="Li L."/>
            <person name="Tang Y."/>
            <person name="Lv G."/>
            <person name="Zhou Y."/>
            <person name="Sun X."/>
            <person name="Brodelius P.E."/>
            <person name="Rose J.K.C."/>
            <person name="Tang K."/>
        </authorList>
    </citation>
    <scope>NUCLEOTIDE SEQUENCE [LARGE SCALE GENOMIC DNA]</scope>
    <source>
        <strain evidence="3">cv. Huhao1</strain>
        <tissue evidence="2">Leaf</tissue>
    </source>
</reference>
<evidence type="ECO:0000313" key="3">
    <source>
        <dbReference type="Proteomes" id="UP000245207"/>
    </source>
</evidence>
<feature type="compositionally biased region" description="Low complexity" evidence="1">
    <location>
        <begin position="15"/>
        <end position="28"/>
    </location>
</feature>
<feature type="region of interest" description="Disordered" evidence="1">
    <location>
        <begin position="326"/>
        <end position="363"/>
    </location>
</feature>
<organism evidence="2 3">
    <name type="scientific">Artemisia annua</name>
    <name type="common">Sweet wormwood</name>
    <dbReference type="NCBI Taxonomy" id="35608"/>
    <lineage>
        <taxon>Eukaryota</taxon>
        <taxon>Viridiplantae</taxon>
        <taxon>Streptophyta</taxon>
        <taxon>Embryophyta</taxon>
        <taxon>Tracheophyta</taxon>
        <taxon>Spermatophyta</taxon>
        <taxon>Magnoliopsida</taxon>
        <taxon>eudicotyledons</taxon>
        <taxon>Gunneridae</taxon>
        <taxon>Pentapetalae</taxon>
        <taxon>asterids</taxon>
        <taxon>campanulids</taxon>
        <taxon>Asterales</taxon>
        <taxon>Asteraceae</taxon>
        <taxon>Asteroideae</taxon>
        <taxon>Anthemideae</taxon>
        <taxon>Artemisiinae</taxon>
        <taxon>Artemisia</taxon>
    </lineage>
</organism>
<dbReference type="PANTHER" id="PTHR31286">
    <property type="entry name" value="GLYCINE-RICH CELL WALL STRUCTURAL PROTEIN 1.8-LIKE"/>
    <property type="match status" value="1"/>
</dbReference>
<feature type="compositionally biased region" description="Basic and acidic residues" evidence="1">
    <location>
        <begin position="1"/>
        <end position="11"/>
    </location>
</feature>
<feature type="compositionally biased region" description="Polar residues" evidence="1">
    <location>
        <begin position="225"/>
        <end position="248"/>
    </location>
</feature>
<dbReference type="Proteomes" id="UP000245207">
    <property type="component" value="Unassembled WGS sequence"/>
</dbReference>
<keyword evidence="3" id="KW-1185">Reference proteome</keyword>
<protein>
    <recommendedName>
        <fullName evidence="4">ATPase, F1/V1/A1 complex, alpha/beta subunit, Zinc knuckle CX2CX4HX4C</fullName>
    </recommendedName>
</protein>